<keyword evidence="1" id="KW-0238">DNA-binding</keyword>
<dbReference type="PROSITE" id="PS51197">
    <property type="entry name" value="HTH_RRF2_2"/>
    <property type="match status" value="1"/>
</dbReference>
<organism evidence="2 3">
    <name type="scientific">Nitrospira defluvii</name>
    <dbReference type="NCBI Taxonomy" id="330214"/>
    <lineage>
        <taxon>Bacteria</taxon>
        <taxon>Pseudomonadati</taxon>
        <taxon>Nitrospirota</taxon>
        <taxon>Nitrospiria</taxon>
        <taxon>Nitrospirales</taxon>
        <taxon>Nitrospiraceae</taxon>
        <taxon>Nitrospira</taxon>
    </lineage>
</organism>
<dbReference type="Gene3D" id="1.10.10.10">
    <property type="entry name" value="Winged helix-like DNA-binding domain superfamily/Winged helix DNA-binding domain"/>
    <property type="match status" value="1"/>
</dbReference>
<comment type="caution">
    <text evidence="2">The sequence shown here is derived from an EMBL/GenBank/DDBJ whole genome shotgun (WGS) entry which is preliminary data.</text>
</comment>
<dbReference type="PANTHER" id="PTHR33221:SF5">
    <property type="entry name" value="HTH-TYPE TRANSCRIPTIONAL REGULATOR ISCR"/>
    <property type="match status" value="1"/>
</dbReference>
<reference evidence="2 3" key="1">
    <citation type="submission" date="2021-02" db="EMBL/GenBank/DDBJ databases">
        <authorList>
            <person name="Han P."/>
        </authorList>
    </citation>
    <scope>NUCLEOTIDE SEQUENCE [LARGE SCALE GENOMIC DNA]</scope>
    <source>
        <strain evidence="2">Candidatus Nitrospira sp. ZN2</strain>
    </source>
</reference>
<sequence>MKFSKKSEYGLRALLELCETYGGRVLQRHEIAERQNIPVEFLEQILLALKRAGLLASRRGIRGGYALIKSPDDITLGQVIRILDGPLAPISCVSKTAYQKCADCPYAAKPSCPLQQAMGEVRDAIANIVDHYTLSRFAHTKLAEGS</sequence>
<proteinExistence type="predicted"/>
<dbReference type="InterPro" id="IPR000944">
    <property type="entry name" value="Tscrpt_reg_Rrf2"/>
</dbReference>
<keyword evidence="3" id="KW-1185">Reference proteome</keyword>
<dbReference type="InterPro" id="IPR030489">
    <property type="entry name" value="TR_Rrf2-type_CS"/>
</dbReference>
<evidence type="ECO:0000256" key="1">
    <source>
        <dbReference type="ARBA" id="ARBA00023125"/>
    </source>
</evidence>
<dbReference type="Proteomes" id="UP000675880">
    <property type="component" value="Unassembled WGS sequence"/>
</dbReference>
<dbReference type="Pfam" id="PF02082">
    <property type="entry name" value="Rrf2"/>
    <property type="match status" value="1"/>
</dbReference>
<name>A0ABM8S3W9_9BACT</name>
<evidence type="ECO:0000313" key="2">
    <source>
        <dbReference type="EMBL" id="CAE6786803.1"/>
    </source>
</evidence>
<dbReference type="RefSeq" id="WP_213043740.1">
    <property type="nucleotide sequence ID" value="NZ_CAJNBJ010000018.1"/>
</dbReference>
<protein>
    <submittedName>
        <fullName evidence="2">HTH-type transcriptional regulator rrf2-like</fullName>
    </submittedName>
</protein>
<dbReference type="InterPro" id="IPR036388">
    <property type="entry name" value="WH-like_DNA-bd_sf"/>
</dbReference>
<dbReference type="SUPFAM" id="SSF46785">
    <property type="entry name" value="Winged helix' DNA-binding domain"/>
    <property type="match status" value="1"/>
</dbReference>
<dbReference type="NCBIfam" id="TIGR00738">
    <property type="entry name" value="rrf2_super"/>
    <property type="match status" value="1"/>
</dbReference>
<accession>A0ABM8S3W9</accession>
<evidence type="ECO:0000313" key="3">
    <source>
        <dbReference type="Proteomes" id="UP000675880"/>
    </source>
</evidence>
<dbReference type="InterPro" id="IPR036390">
    <property type="entry name" value="WH_DNA-bd_sf"/>
</dbReference>
<dbReference type="PROSITE" id="PS01332">
    <property type="entry name" value="HTH_RRF2_1"/>
    <property type="match status" value="1"/>
</dbReference>
<gene>
    <name evidence="2" type="ORF">NSPZN2_50149</name>
</gene>
<dbReference type="EMBL" id="CAJNBJ010000018">
    <property type="protein sequence ID" value="CAE6786803.1"/>
    <property type="molecule type" value="Genomic_DNA"/>
</dbReference>
<dbReference type="PANTHER" id="PTHR33221">
    <property type="entry name" value="WINGED HELIX-TURN-HELIX TRANSCRIPTIONAL REGULATOR, RRF2 FAMILY"/>
    <property type="match status" value="1"/>
</dbReference>